<keyword evidence="5" id="KW-0010">Activator</keyword>
<dbReference type="Gene3D" id="1.10.720.30">
    <property type="entry name" value="SAP domain"/>
    <property type="match status" value="1"/>
</dbReference>
<organism evidence="10 11">
    <name type="scientific">Scyliorhinus torazame</name>
    <name type="common">Cloudy catshark</name>
    <name type="synonym">Catulus torazame</name>
    <dbReference type="NCBI Taxonomy" id="75743"/>
    <lineage>
        <taxon>Eukaryota</taxon>
        <taxon>Metazoa</taxon>
        <taxon>Chordata</taxon>
        <taxon>Craniata</taxon>
        <taxon>Vertebrata</taxon>
        <taxon>Chondrichthyes</taxon>
        <taxon>Elasmobranchii</taxon>
        <taxon>Galeomorphii</taxon>
        <taxon>Galeoidea</taxon>
        <taxon>Carcharhiniformes</taxon>
        <taxon>Scyliorhinidae</taxon>
        <taxon>Scyliorhinus</taxon>
    </lineage>
</organism>
<evidence type="ECO:0000256" key="1">
    <source>
        <dbReference type="ARBA" id="ARBA00004556"/>
    </source>
</evidence>
<evidence type="ECO:0000256" key="5">
    <source>
        <dbReference type="ARBA" id="ARBA00023159"/>
    </source>
</evidence>
<dbReference type="STRING" id="75743.A0A401PVF7"/>
<feature type="region of interest" description="Disordered" evidence="8">
    <location>
        <begin position="184"/>
        <end position="229"/>
    </location>
</feature>
<evidence type="ECO:0000256" key="3">
    <source>
        <dbReference type="ARBA" id="ARBA00022553"/>
    </source>
</evidence>
<keyword evidence="2" id="KW-0963">Cytoplasm</keyword>
<keyword evidence="4" id="KW-0175">Coiled coil</keyword>
<evidence type="ECO:0000313" key="11">
    <source>
        <dbReference type="Proteomes" id="UP000288216"/>
    </source>
</evidence>
<evidence type="ECO:0000256" key="6">
    <source>
        <dbReference type="ARBA" id="ARBA00023306"/>
    </source>
</evidence>
<keyword evidence="11" id="KW-1185">Reference proteome</keyword>
<dbReference type="GO" id="GO:0006355">
    <property type="term" value="P:regulation of DNA-templated transcription"/>
    <property type="evidence" value="ECO:0007669"/>
    <property type="project" value="InterPro"/>
</dbReference>
<feature type="compositionally biased region" description="Basic and acidic residues" evidence="8">
    <location>
        <begin position="311"/>
        <end position="382"/>
    </location>
</feature>
<feature type="compositionally biased region" description="Basic and acidic residues" evidence="8">
    <location>
        <begin position="184"/>
        <end position="201"/>
    </location>
</feature>
<dbReference type="InterPro" id="IPR036361">
    <property type="entry name" value="SAP_dom_sf"/>
</dbReference>
<feature type="compositionally biased region" description="Acidic residues" evidence="8">
    <location>
        <begin position="383"/>
        <end position="411"/>
    </location>
</feature>
<dbReference type="Pfam" id="PF19256">
    <property type="entry name" value="LAIKA"/>
    <property type="match status" value="1"/>
</dbReference>
<dbReference type="GO" id="GO:0048471">
    <property type="term" value="C:perinuclear region of cytoplasm"/>
    <property type="evidence" value="ECO:0007669"/>
    <property type="project" value="UniProtKB-SubCell"/>
</dbReference>
<protein>
    <recommendedName>
        <fullName evidence="7">Cell division cycle and apoptosis regulator protein 1</fullName>
    </recommendedName>
</protein>
<dbReference type="InterPro" id="IPR025224">
    <property type="entry name" value="CCAR1/CCAR2"/>
</dbReference>
<evidence type="ECO:0000256" key="7">
    <source>
        <dbReference type="ARBA" id="ARBA00072349"/>
    </source>
</evidence>
<dbReference type="PROSITE" id="PS50800">
    <property type="entry name" value="SAP"/>
    <property type="match status" value="1"/>
</dbReference>
<name>A0A401PVF7_SCYTO</name>
<feature type="domain" description="SAP" evidence="9">
    <location>
        <begin position="150"/>
        <end position="184"/>
    </location>
</feature>
<proteinExistence type="predicted"/>
<evidence type="ECO:0000256" key="4">
    <source>
        <dbReference type="ARBA" id="ARBA00023054"/>
    </source>
</evidence>
<dbReference type="Proteomes" id="UP000288216">
    <property type="component" value="Unassembled WGS sequence"/>
</dbReference>
<dbReference type="SMART" id="SM00513">
    <property type="entry name" value="SAP"/>
    <property type="match status" value="1"/>
</dbReference>
<dbReference type="FunFam" id="1.10.720.30:FF:000006">
    <property type="entry name" value="Cell division cycle and apoptosis regulator protein 1"/>
    <property type="match status" value="1"/>
</dbReference>
<dbReference type="PANTHER" id="PTHR14304">
    <property type="entry name" value="CELL DIVISION CYCLE AND APOPTOSIS REGULATOR PROTEIN"/>
    <property type="match status" value="1"/>
</dbReference>
<comment type="caution">
    <text evidence="10">The sequence shown here is derived from an EMBL/GenBank/DDBJ whole genome shotgun (WGS) entry which is preliminary data.</text>
</comment>
<dbReference type="GO" id="GO:0005634">
    <property type="term" value="C:nucleus"/>
    <property type="evidence" value="ECO:0007669"/>
    <property type="project" value="TreeGrafter"/>
</dbReference>
<dbReference type="InterPro" id="IPR025954">
    <property type="entry name" value="DBC1/CARP1_inactive_NUDIX"/>
</dbReference>
<dbReference type="OrthoDB" id="21006at2759"/>
<evidence type="ECO:0000256" key="2">
    <source>
        <dbReference type="ARBA" id="ARBA00022490"/>
    </source>
</evidence>
<keyword evidence="6" id="KW-0131">Cell cycle</keyword>
<sequence>FLVGMKGKDEAMAIGGHWSPSLDGPNPETDPSVLIRTAIRCCKALTSIDLSGCTQWYRFAEIRYHRPEEHHKGRTVPAHVETVVIFLPDVWHCLPTRSEWEALSRGYKQQLVEKLQAEHKEADGEQEEEEKDDGESKEISTPTHWSKLDPKTLKVNDLRKELESRNQSSKGLKSQLIARLTKQLKTEAEKEEQKESEKSEREDDEEEDKRSEDEKEEEERKRQEEVERQRRERRYILPDESSIIVHPNWTAKGGKFDCSVMSLSVLLDYRLEDNKEHSFEVSLFAELFNEMLQRDFGYRVYKALVTLPDKDDKKEKDKKDRKEEKKESEKREKKEEKYEDSNEPKAKRRKSGDEKDKKEERDGRKKEEKDKDDKNLRKRDDSKEDEEMEDGGNQDDYDPLDADGAEDEDDEGKTSRNVDGSVALACSFGSLRMGKGENQMGILFLITTPLPLLESGRIGLGSAGMFPTADQL</sequence>
<evidence type="ECO:0000259" key="9">
    <source>
        <dbReference type="PROSITE" id="PS50800"/>
    </source>
</evidence>
<reference evidence="10 11" key="1">
    <citation type="journal article" date="2018" name="Nat. Ecol. Evol.">
        <title>Shark genomes provide insights into elasmobranch evolution and the origin of vertebrates.</title>
        <authorList>
            <person name="Hara Y"/>
            <person name="Yamaguchi K"/>
            <person name="Onimaru K"/>
            <person name="Kadota M"/>
            <person name="Koyanagi M"/>
            <person name="Keeley SD"/>
            <person name="Tatsumi K"/>
            <person name="Tanaka K"/>
            <person name="Motone F"/>
            <person name="Kageyama Y"/>
            <person name="Nozu R"/>
            <person name="Adachi N"/>
            <person name="Nishimura O"/>
            <person name="Nakagawa R"/>
            <person name="Tanegashima C"/>
            <person name="Kiyatake I"/>
            <person name="Matsumoto R"/>
            <person name="Murakumo K"/>
            <person name="Nishida K"/>
            <person name="Terakita A"/>
            <person name="Kuratani S"/>
            <person name="Sato K"/>
            <person name="Hyodo S Kuraku.S."/>
        </authorList>
    </citation>
    <scope>NUCLEOTIDE SEQUENCE [LARGE SCALE GENOMIC DNA]</scope>
</reference>
<accession>A0A401PVF7</accession>
<gene>
    <name evidence="10" type="ORF">scyTo_0018419</name>
</gene>
<dbReference type="InterPro" id="IPR003034">
    <property type="entry name" value="SAP_dom"/>
</dbReference>
<feature type="region of interest" description="Disordered" evidence="8">
    <location>
        <begin position="116"/>
        <end position="152"/>
    </location>
</feature>
<evidence type="ECO:0000313" key="10">
    <source>
        <dbReference type="EMBL" id="GCB77053.1"/>
    </source>
</evidence>
<feature type="compositionally biased region" description="Acidic residues" evidence="8">
    <location>
        <begin position="124"/>
        <end position="135"/>
    </location>
</feature>
<dbReference type="SMART" id="SM01122">
    <property type="entry name" value="DBC1"/>
    <property type="match status" value="1"/>
</dbReference>
<keyword evidence="3" id="KW-0597">Phosphoprotein</keyword>
<feature type="non-terminal residue" evidence="10">
    <location>
        <position position="1"/>
    </location>
</feature>
<dbReference type="Pfam" id="PF02037">
    <property type="entry name" value="SAP"/>
    <property type="match status" value="1"/>
</dbReference>
<comment type="subcellular location">
    <subcellularLocation>
        <location evidence="1">Cytoplasm</location>
        <location evidence="1">Perinuclear region</location>
    </subcellularLocation>
</comment>
<dbReference type="SUPFAM" id="SSF68906">
    <property type="entry name" value="SAP domain"/>
    <property type="match status" value="1"/>
</dbReference>
<evidence type="ECO:0000256" key="8">
    <source>
        <dbReference type="SAM" id="MobiDB-lite"/>
    </source>
</evidence>
<dbReference type="Pfam" id="PF14443">
    <property type="entry name" value="DBC1"/>
    <property type="match status" value="1"/>
</dbReference>
<dbReference type="EMBL" id="BFAA01012809">
    <property type="protein sequence ID" value="GCB77053.1"/>
    <property type="molecule type" value="Genomic_DNA"/>
</dbReference>
<dbReference type="InterPro" id="IPR045353">
    <property type="entry name" value="LAIKA"/>
</dbReference>
<dbReference type="AlphaFoldDB" id="A0A401PVF7"/>
<feature type="compositionally biased region" description="Basic and acidic residues" evidence="8">
    <location>
        <begin position="208"/>
        <end position="229"/>
    </location>
</feature>
<feature type="region of interest" description="Disordered" evidence="8">
    <location>
        <begin position="311"/>
        <end position="418"/>
    </location>
</feature>
<dbReference type="PANTHER" id="PTHR14304:SF14">
    <property type="entry name" value="CELL DIVISION CYCLE AND APOPTOSIS REGULATOR PROTEIN 1"/>
    <property type="match status" value="1"/>
</dbReference>